<dbReference type="SUPFAM" id="SSF54534">
    <property type="entry name" value="FKBP-like"/>
    <property type="match status" value="1"/>
</dbReference>
<comment type="catalytic activity">
    <reaction evidence="4">
        <text>[protein]-peptidylproline (omega=180) = [protein]-peptidylproline (omega=0)</text>
        <dbReference type="Rhea" id="RHEA:16237"/>
        <dbReference type="Rhea" id="RHEA-COMP:10747"/>
        <dbReference type="Rhea" id="RHEA-COMP:10748"/>
        <dbReference type="ChEBI" id="CHEBI:83833"/>
        <dbReference type="ChEBI" id="CHEBI:83834"/>
        <dbReference type="EC" id="5.2.1.8"/>
    </reaction>
</comment>
<dbReference type="PROSITE" id="PS50059">
    <property type="entry name" value="FKBP_PPIASE"/>
    <property type="match status" value="1"/>
</dbReference>
<organism evidence="7 8">
    <name type="scientific">Oedothorax gibbosus</name>
    <dbReference type="NCBI Taxonomy" id="931172"/>
    <lineage>
        <taxon>Eukaryota</taxon>
        <taxon>Metazoa</taxon>
        <taxon>Ecdysozoa</taxon>
        <taxon>Arthropoda</taxon>
        <taxon>Chelicerata</taxon>
        <taxon>Arachnida</taxon>
        <taxon>Araneae</taxon>
        <taxon>Araneomorphae</taxon>
        <taxon>Entelegynae</taxon>
        <taxon>Araneoidea</taxon>
        <taxon>Linyphiidae</taxon>
        <taxon>Erigoninae</taxon>
        <taxon>Oedothorax</taxon>
    </lineage>
</organism>
<feature type="repeat" description="TPR" evidence="5">
    <location>
        <begin position="299"/>
        <end position="332"/>
    </location>
</feature>
<proteinExistence type="inferred from homology"/>
<keyword evidence="2" id="KW-0677">Repeat</keyword>
<gene>
    <name evidence="7" type="ORF">JTE90_019145</name>
</gene>
<dbReference type="GO" id="GO:0034587">
    <property type="term" value="P:piRNA processing"/>
    <property type="evidence" value="ECO:0007669"/>
    <property type="project" value="TreeGrafter"/>
</dbReference>
<dbReference type="GO" id="GO:0005737">
    <property type="term" value="C:cytoplasm"/>
    <property type="evidence" value="ECO:0007669"/>
    <property type="project" value="TreeGrafter"/>
</dbReference>
<comment type="caution">
    <text evidence="7">The sequence shown here is derived from an EMBL/GenBank/DDBJ whole genome shotgun (WGS) entry which is preliminary data.</text>
</comment>
<dbReference type="EMBL" id="JAFNEN010000275">
    <property type="protein sequence ID" value="KAG8187252.1"/>
    <property type="molecule type" value="Genomic_DNA"/>
</dbReference>
<evidence type="ECO:0000259" key="6">
    <source>
        <dbReference type="PROSITE" id="PS50059"/>
    </source>
</evidence>
<evidence type="ECO:0000256" key="3">
    <source>
        <dbReference type="ARBA" id="ARBA00022803"/>
    </source>
</evidence>
<protein>
    <recommendedName>
        <fullName evidence="4">peptidylprolyl isomerase</fullName>
        <ecNumber evidence="4">5.2.1.8</ecNumber>
    </recommendedName>
</protein>
<sequence length="444" mass="51307">MERILSSQKLTIKDFEEGVEFEVDRDQFNDDFSDQEFEEDYSSFKADIIDVEGQNKPRFLGGTDTPFNVLKEKMEPITEDGLVLKSIVSQGTGQAITDKTVVVMHFEGFIEGRKEPFDSSRLRGRPFKFLAGDGRLVIGLELAILGMKQGEISRILVSPEYAYGPMGCPPRIPENAEILFEVEIKKIYLSKEAVEYEEMKPEDQRKVPFEKKVAVYHVENLLAKDLFRGKQYGAAIGHYRKVAKVLEDINVANEEEDKKRNGYLLKIYNNLAQCYINKQDPKKAVTFASLGLKIDDKNRKGLFRMGKALHMLSEYDQAEKYLNKAKKYYPLDKDISRIILQLQQKRKQHEDWERIFAMKAMEKTLDEENKKVVFEESPEFVNTIRKRLETFVESDEQEAFFSPGYTESQLNVVKILAQELELPFVSKIQNDKKINKVAKKKLSS</sequence>
<dbReference type="Gene3D" id="3.10.50.40">
    <property type="match status" value="1"/>
</dbReference>
<feature type="domain" description="PPIase FKBP-type" evidence="6">
    <location>
        <begin position="99"/>
        <end position="188"/>
    </location>
</feature>
<dbReference type="Proteomes" id="UP000827092">
    <property type="component" value="Unassembled WGS sequence"/>
</dbReference>
<dbReference type="GO" id="GO:0003755">
    <property type="term" value="F:peptidyl-prolyl cis-trans isomerase activity"/>
    <property type="evidence" value="ECO:0007669"/>
    <property type="project" value="UniProtKB-KW"/>
</dbReference>
<dbReference type="SMART" id="SM00028">
    <property type="entry name" value="TPR"/>
    <property type="match status" value="3"/>
</dbReference>
<evidence type="ECO:0000256" key="1">
    <source>
        <dbReference type="ARBA" id="ARBA00009648"/>
    </source>
</evidence>
<dbReference type="Pfam" id="PF00254">
    <property type="entry name" value="FKBP_C"/>
    <property type="match status" value="1"/>
</dbReference>
<dbReference type="EC" id="5.2.1.8" evidence="4"/>
<evidence type="ECO:0000256" key="5">
    <source>
        <dbReference type="PROSITE-ProRule" id="PRU00339"/>
    </source>
</evidence>
<dbReference type="GO" id="GO:0007283">
    <property type="term" value="P:spermatogenesis"/>
    <property type="evidence" value="ECO:0007669"/>
    <property type="project" value="TreeGrafter"/>
</dbReference>
<dbReference type="InterPro" id="IPR019734">
    <property type="entry name" value="TPR_rpt"/>
</dbReference>
<dbReference type="PANTHER" id="PTHR46674">
    <property type="entry name" value="INACTIVE PEPTIDYL-PROLYL CIS-TRANS ISOMERASE FKBP6"/>
    <property type="match status" value="1"/>
</dbReference>
<comment type="similarity">
    <text evidence="1">Belongs to the FKBP6 family.</text>
</comment>
<dbReference type="InterPro" id="IPR011990">
    <property type="entry name" value="TPR-like_helical_dom_sf"/>
</dbReference>
<name>A0AAV6US70_9ARAC</name>
<keyword evidence="8" id="KW-1185">Reference proteome</keyword>
<dbReference type="Pfam" id="PF13181">
    <property type="entry name" value="TPR_8"/>
    <property type="match status" value="1"/>
</dbReference>
<keyword evidence="4" id="KW-0413">Isomerase</keyword>
<dbReference type="InterPro" id="IPR046357">
    <property type="entry name" value="PPIase_dom_sf"/>
</dbReference>
<dbReference type="GO" id="GO:0051879">
    <property type="term" value="F:Hsp90 protein binding"/>
    <property type="evidence" value="ECO:0007669"/>
    <property type="project" value="TreeGrafter"/>
</dbReference>
<dbReference type="InterPro" id="IPR042282">
    <property type="entry name" value="FKBP6/shu"/>
</dbReference>
<dbReference type="PROSITE" id="PS50005">
    <property type="entry name" value="TPR"/>
    <property type="match status" value="1"/>
</dbReference>
<dbReference type="Gene3D" id="1.25.40.10">
    <property type="entry name" value="Tetratricopeptide repeat domain"/>
    <property type="match status" value="1"/>
</dbReference>
<evidence type="ECO:0000313" key="8">
    <source>
        <dbReference type="Proteomes" id="UP000827092"/>
    </source>
</evidence>
<evidence type="ECO:0000313" key="7">
    <source>
        <dbReference type="EMBL" id="KAG8187252.1"/>
    </source>
</evidence>
<keyword evidence="4" id="KW-0697">Rotamase</keyword>
<evidence type="ECO:0000256" key="4">
    <source>
        <dbReference type="PROSITE-ProRule" id="PRU00277"/>
    </source>
</evidence>
<dbReference type="PANTHER" id="PTHR46674:SF1">
    <property type="entry name" value="INACTIVE PEPTIDYL-PROLYL CIS-TRANS ISOMERASE FKBP6"/>
    <property type="match status" value="1"/>
</dbReference>
<dbReference type="AlphaFoldDB" id="A0AAV6US70"/>
<keyword evidence="3 5" id="KW-0802">TPR repeat</keyword>
<dbReference type="InterPro" id="IPR001179">
    <property type="entry name" value="PPIase_FKBP_dom"/>
</dbReference>
<accession>A0AAV6US70</accession>
<evidence type="ECO:0000256" key="2">
    <source>
        <dbReference type="ARBA" id="ARBA00022737"/>
    </source>
</evidence>
<reference evidence="7 8" key="1">
    <citation type="journal article" date="2022" name="Nat. Ecol. Evol.">
        <title>A masculinizing supergene underlies an exaggerated male reproductive morph in a spider.</title>
        <authorList>
            <person name="Hendrickx F."/>
            <person name="De Corte Z."/>
            <person name="Sonet G."/>
            <person name="Van Belleghem S.M."/>
            <person name="Kostlbacher S."/>
            <person name="Vangestel C."/>
        </authorList>
    </citation>
    <scope>NUCLEOTIDE SEQUENCE [LARGE SCALE GENOMIC DNA]</scope>
    <source>
        <strain evidence="7">W744_W776</strain>
    </source>
</reference>
<dbReference type="SUPFAM" id="SSF48452">
    <property type="entry name" value="TPR-like"/>
    <property type="match status" value="1"/>
</dbReference>